<evidence type="ECO:0000313" key="1">
    <source>
        <dbReference type="EMBL" id="PJZ25306.1"/>
    </source>
</evidence>
<dbReference type="Proteomes" id="UP000232196">
    <property type="component" value="Unassembled WGS sequence"/>
</dbReference>
<accession>A0A2M9XCA8</accession>
<dbReference type="EMBL" id="NPDN01000005">
    <property type="protein sequence ID" value="PJZ25306.1"/>
    <property type="molecule type" value="Genomic_DNA"/>
</dbReference>
<keyword evidence="2" id="KW-1185">Reference proteome</keyword>
<evidence type="ECO:0000313" key="2">
    <source>
        <dbReference type="Proteomes" id="UP000232196"/>
    </source>
</evidence>
<dbReference type="AlphaFoldDB" id="A0A2M9XCA8"/>
<organism evidence="1 2">
    <name type="scientific">Leptospira hartskeerlii</name>
    <dbReference type="NCBI Taxonomy" id="2023177"/>
    <lineage>
        <taxon>Bacteria</taxon>
        <taxon>Pseudomonadati</taxon>
        <taxon>Spirochaetota</taxon>
        <taxon>Spirochaetia</taxon>
        <taxon>Leptospirales</taxon>
        <taxon>Leptospiraceae</taxon>
        <taxon>Leptospira</taxon>
    </lineage>
</organism>
<sequence length="109" mass="12120">MEFSVRGQRKGLRSFFALFAFCGGLLLTSVHSHSDISEKGIFSKHSPKISLESCFVCIHTQINSGANLAQSPRSEQPVLEYNEFIIFDLIPVQISQSGILRGRAPPYFS</sequence>
<proteinExistence type="predicted"/>
<comment type="caution">
    <text evidence="1">The sequence shown here is derived from an EMBL/GenBank/DDBJ whole genome shotgun (WGS) entry which is preliminary data.</text>
</comment>
<dbReference type="OrthoDB" id="331344at2"/>
<gene>
    <name evidence="1" type="ORF">CH357_10245</name>
</gene>
<reference evidence="1 2" key="1">
    <citation type="submission" date="2017-07" db="EMBL/GenBank/DDBJ databases">
        <title>Leptospira spp. isolated from tropical soils.</title>
        <authorList>
            <person name="Thibeaux R."/>
            <person name="Iraola G."/>
            <person name="Ferres I."/>
            <person name="Bierque E."/>
            <person name="Girault D."/>
            <person name="Soupe-Gilbert M.-E."/>
            <person name="Picardeau M."/>
            <person name="Goarant C."/>
        </authorList>
    </citation>
    <scope>NUCLEOTIDE SEQUENCE [LARGE SCALE GENOMIC DNA]</scope>
    <source>
        <strain evidence="1 2">MCA1-C-A1</strain>
    </source>
</reference>
<protein>
    <submittedName>
        <fullName evidence="1">Uncharacterized protein</fullName>
    </submittedName>
</protein>
<name>A0A2M9XCA8_9LEPT</name>